<name>A0A099KA78_COLPS</name>
<proteinExistence type="predicted"/>
<comment type="caution">
    <text evidence="1">The sequence shown here is derived from an EMBL/GenBank/DDBJ whole genome shotgun (WGS) entry which is preliminary data.</text>
</comment>
<reference evidence="1 2" key="1">
    <citation type="submission" date="2014-08" db="EMBL/GenBank/DDBJ databases">
        <title>Genomic and Phenotypic Diversity of Colwellia psychrerythraea strains from Disparate Marine Basins.</title>
        <authorList>
            <person name="Techtmann S.M."/>
            <person name="Stelling S.C."/>
            <person name="Utturkar S.M."/>
            <person name="Alshibli N."/>
            <person name="Harris A."/>
            <person name="Brown S.D."/>
            <person name="Hazen T.C."/>
        </authorList>
    </citation>
    <scope>NUCLEOTIDE SEQUENCE [LARGE SCALE GENOMIC DNA]</scope>
    <source>
        <strain evidence="1 2">ND2E</strain>
    </source>
</reference>
<dbReference type="Proteomes" id="UP000029843">
    <property type="component" value="Unassembled WGS sequence"/>
</dbReference>
<dbReference type="RefSeq" id="WP_033095614.1">
    <property type="nucleotide sequence ID" value="NZ_JQED01000055.1"/>
</dbReference>
<accession>A0A099KA78</accession>
<evidence type="ECO:0000313" key="1">
    <source>
        <dbReference type="EMBL" id="KGJ87175.1"/>
    </source>
</evidence>
<evidence type="ECO:0000313" key="2">
    <source>
        <dbReference type="Proteomes" id="UP000029843"/>
    </source>
</evidence>
<sequence length="82" mass="9063">MFTKLSTETDILLSNEAVTNLVVSDALQKISQITGLSEQQAFALLLGKVNQQHSNNGQDELIKVQSPLIEQKESQFISSLFN</sequence>
<protein>
    <submittedName>
        <fullName evidence="1">Uncharacterized protein</fullName>
    </submittedName>
</protein>
<organism evidence="1 2">
    <name type="scientific">Colwellia psychrerythraea</name>
    <name type="common">Vibrio psychroerythus</name>
    <dbReference type="NCBI Taxonomy" id="28229"/>
    <lineage>
        <taxon>Bacteria</taxon>
        <taxon>Pseudomonadati</taxon>
        <taxon>Pseudomonadota</taxon>
        <taxon>Gammaproteobacteria</taxon>
        <taxon>Alteromonadales</taxon>
        <taxon>Colwelliaceae</taxon>
        <taxon>Colwellia</taxon>
    </lineage>
</organism>
<gene>
    <name evidence="1" type="ORF">ND2E_0582</name>
</gene>
<dbReference type="AlphaFoldDB" id="A0A099KA78"/>
<dbReference type="OrthoDB" id="6228516at2"/>
<dbReference type="EMBL" id="JQED01000055">
    <property type="protein sequence ID" value="KGJ87175.1"/>
    <property type="molecule type" value="Genomic_DNA"/>
</dbReference>
<dbReference type="PATRIC" id="fig|28229.4.peg.4067"/>